<proteinExistence type="predicted"/>
<dbReference type="RefSeq" id="XP_030761878.1">
    <property type="nucleotide sequence ID" value="XM_030906018.1"/>
</dbReference>
<protein>
    <submittedName>
        <fullName evidence="4 5">Uncharacterized protein LOC115886744 isoform X1</fullName>
    </submittedName>
</protein>
<evidence type="ECO:0000313" key="4">
    <source>
        <dbReference type="RefSeq" id="XP_030761877.1"/>
    </source>
</evidence>
<name>A0A6J2YDA6_SITOR</name>
<feature type="compositionally biased region" description="Basic and acidic residues" evidence="1">
    <location>
        <begin position="342"/>
        <end position="353"/>
    </location>
</feature>
<feature type="compositionally biased region" description="Basic and acidic residues" evidence="1">
    <location>
        <begin position="277"/>
        <end position="288"/>
    </location>
</feature>
<feature type="transmembrane region" description="Helical" evidence="2">
    <location>
        <begin position="58"/>
        <end position="84"/>
    </location>
</feature>
<dbReference type="Proteomes" id="UP000504635">
    <property type="component" value="Unplaced"/>
</dbReference>
<dbReference type="RefSeq" id="XP_030761877.1">
    <property type="nucleotide sequence ID" value="XM_030906017.1"/>
</dbReference>
<keyword evidence="3" id="KW-1185">Reference proteome</keyword>
<evidence type="ECO:0000256" key="2">
    <source>
        <dbReference type="SAM" id="Phobius"/>
    </source>
</evidence>
<feature type="transmembrane region" description="Helical" evidence="2">
    <location>
        <begin position="127"/>
        <end position="159"/>
    </location>
</feature>
<sequence>MFVITPVKNYISKFFATAPKAIPAAEIGLMDVYLEEILKILSWNDPHSTLKAFCVFNIFALTVLTFDIKFYGIFFLVLSFIFVYDTRCREQLYAEYKGEYAYLVKEIKNGISKITDMLQCLHRDSPVMFTCFMVLFFLTMRIISLSMSGITLCMVLLFMPFCIPKGIQLLPEDTTEKLKYFLNSLSTPKILDVLAEDELIPFIQGKDFSRREADLESLLTDRTADSVTNSFVSGITAMPSYMEIAGTEKDLEEEDLIPNRSSHNKMLKSELSSDSESDNKDIQFDSDHFNTSSSEEEHFSKGLAFPKEQKETEGLEKIISSVMSSVSENVLANILYSGIGREKQPAKKVRNSESDDSSDFEIIDYVSSEDD</sequence>
<reference evidence="4 5" key="1">
    <citation type="submission" date="2025-04" db="UniProtKB">
        <authorList>
            <consortium name="RefSeq"/>
        </authorList>
    </citation>
    <scope>IDENTIFICATION</scope>
    <source>
        <tissue evidence="4 5">Gonads</tissue>
    </source>
</reference>
<dbReference type="KEGG" id="soy:115886744"/>
<keyword evidence="2" id="KW-0472">Membrane</keyword>
<gene>
    <name evidence="4 5" type="primary">LOC115886744</name>
</gene>
<evidence type="ECO:0000313" key="3">
    <source>
        <dbReference type="Proteomes" id="UP000504635"/>
    </source>
</evidence>
<feature type="region of interest" description="Disordered" evidence="1">
    <location>
        <begin position="342"/>
        <end position="371"/>
    </location>
</feature>
<dbReference type="GeneID" id="115886744"/>
<evidence type="ECO:0000256" key="1">
    <source>
        <dbReference type="SAM" id="MobiDB-lite"/>
    </source>
</evidence>
<keyword evidence="2" id="KW-0812">Transmembrane</keyword>
<evidence type="ECO:0000313" key="5">
    <source>
        <dbReference type="RefSeq" id="XP_030761878.1"/>
    </source>
</evidence>
<organism evidence="3 5">
    <name type="scientific">Sitophilus oryzae</name>
    <name type="common">Rice weevil</name>
    <name type="synonym">Curculio oryzae</name>
    <dbReference type="NCBI Taxonomy" id="7048"/>
    <lineage>
        <taxon>Eukaryota</taxon>
        <taxon>Metazoa</taxon>
        <taxon>Ecdysozoa</taxon>
        <taxon>Arthropoda</taxon>
        <taxon>Hexapoda</taxon>
        <taxon>Insecta</taxon>
        <taxon>Pterygota</taxon>
        <taxon>Neoptera</taxon>
        <taxon>Endopterygota</taxon>
        <taxon>Coleoptera</taxon>
        <taxon>Polyphaga</taxon>
        <taxon>Cucujiformia</taxon>
        <taxon>Curculionidae</taxon>
        <taxon>Dryophthorinae</taxon>
        <taxon>Sitophilus</taxon>
    </lineage>
</organism>
<keyword evidence="2" id="KW-1133">Transmembrane helix</keyword>
<accession>A0A6J2YDA6</accession>
<feature type="region of interest" description="Disordered" evidence="1">
    <location>
        <begin position="257"/>
        <end position="308"/>
    </location>
</feature>
<dbReference type="OrthoDB" id="10029527at2759"/>
<dbReference type="AlphaFoldDB" id="A0A6J2YDA6"/>
<feature type="compositionally biased region" description="Acidic residues" evidence="1">
    <location>
        <begin position="354"/>
        <end position="371"/>
    </location>
</feature>